<dbReference type="VEuPathDB" id="ToxoDB:EPH_0076180"/>
<accession>U6H7Q6</accession>
<dbReference type="OrthoDB" id="435273at2759"/>
<organism evidence="1 2">
    <name type="scientific">Eimeria praecox</name>
    <dbReference type="NCBI Taxonomy" id="51316"/>
    <lineage>
        <taxon>Eukaryota</taxon>
        <taxon>Sar</taxon>
        <taxon>Alveolata</taxon>
        <taxon>Apicomplexa</taxon>
        <taxon>Conoidasida</taxon>
        <taxon>Coccidia</taxon>
        <taxon>Eucoccidiorida</taxon>
        <taxon>Eimeriorina</taxon>
        <taxon>Eimeriidae</taxon>
        <taxon>Eimeria</taxon>
    </lineage>
</organism>
<sequence length="106" mass="11708">MFDQGLAPSLGEIEELKAVAGEYCDMPTFATFCKEVAHINDCPKLLAELFGCYDPSCTGKVPSRVARNILQNCGEVLTKDEIDAVLEPSADEIDYQAFCERLLSER</sequence>
<evidence type="ECO:0000313" key="1">
    <source>
        <dbReference type="EMBL" id="CDI87493.1"/>
    </source>
</evidence>
<protein>
    <recommendedName>
        <fullName evidence="3">Myosin light chain TgMLC1</fullName>
    </recommendedName>
</protein>
<evidence type="ECO:0000313" key="2">
    <source>
        <dbReference type="Proteomes" id="UP000018201"/>
    </source>
</evidence>
<dbReference type="EMBL" id="HG697605">
    <property type="protein sequence ID" value="CDI87493.1"/>
    <property type="molecule type" value="Genomic_DNA"/>
</dbReference>
<reference evidence="1" key="1">
    <citation type="submission" date="2013-10" db="EMBL/GenBank/DDBJ databases">
        <title>Genomic analysis of the causative agents of coccidiosis in chickens.</title>
        <authorList>
            <person name="Reid A.J."/>
            <person name="Blake D."/>
            <person name="Billington K."/>
            <person name="Browne H."/>
            <person name="Dunn M."/>
            <person name="Hung S."/>
            <person name="Kawahara F."/>
            <person name="Miranda-Saavedra D."/>
            <person name="Mourier T."/>
            <person name="Nagra H."/>
            <person name="Otto T.D."/>
            <person name="Rawlings N."/>
            <person name="Sanchez A."/>
            <person name="Sanders M."/>
            <person name="Subramaniam C."/>
            <person name="Tay Y."/>
            <person name="Dear P."/>
            <person name="Doerig C."/>
            <person name="Gruber A."/>
            <person name="Parkinson J."/>
            <person name="Shirley M."/>
            <person name="Wan K.L."/>
            <person name="Berriman M."/>
            <person name="Tomley F."/>
            <person name="Pain A."/>
        </authorList>
    </citation>
    <scope>NUCLEOTIDE SEQUENCE [LARGE SCALE GENOMIC DNA]</scope>
    <source>
        <strain evidence="1">Houghton</strain>
    </source>
</reference>
<dbReference type="SUPFAM" id="SSF47473">
    <property type="entry name" value="EF-hand"/>
    <property type="match status" value="1"/>
</dbReference>
<reference evidence="1" key="2">
    <citation type="submission" date="2013-10" db="EMBL/GenBank/DDBJ databases">
        <authorList>
            <person name="Aslett M."/>
        </authorList>
    </citation>
    <scope>NUCLEOTIDE SEQUENCE [LARGE SCALE GENOMIC DNA]</scope>
    <source>
        <strain evidence="1">Houghton</strain>
    </source>
</reference>
<dbReference type="AlphaFoldDB" id="U6H7Q6"/>
<proteinExistence type="predicted"/>
<evidence type="ECO:0008006" key="3">
    <source>
        <dbReference type="Google" id="ProtNLM"/>
    </source>
</evidence>
<name>U6H7Q6_9EIME</name>
<dbReference type="Gene3D" id="1.10.238.10">
    <property type="entry name" value="EF-hand"/>
    <property type="match status" value="2"/>
</dbReference>
<dbReference type="Proteomes" id="UP000018201">
    <property type="component" value="Unassembled WGS sequence"/>
</dbReference>
<keyword evidence="2" id="KW-1185">Reference proteome</keyword>
<gene>
    <name evidence="1" type="ORF">EPH_0076180</name>
</gene>
<dbReference type="InterPro" id="IPR011992">
    <property type="entry name" value="EF-hand-dom_pair"/>
</dbReference>